<dbReference type="EMBL" id="MU006098">
    <property type="protein sequence ID" value="KAF2837870.1"/>
    <property type="molecule type" value="Genomic_DNA"/>
</dbReference>
<keyword evidence="1" id="KW-0812">Transmembrane</keyword>
<reference evidence="3" key="1">
    <citation type="journal article" date="2020" name="Stud. Mycol.">
        <title>101 Dothideomycetes genomes: a test case for predicting lifestyles and emergence of pathogens.</title>
        <authorList>
            <person name="Haridas S."/>
            <person name="Albert R."/>
            <person name="Binder M."/>
            <person name="Bloem J."/>
            <person name="Labutti K."/>
            <person name="Salamov A."/>
            <person name="Andreopoulos B."/>
            <person name="Baker S."/>
            <person name="Barry K."/>
            <person name="Bills G."/>
            <person name="Bluhm B."/>
            <person name="Cannon C."/>
            <person name="Castanera R."/>
            <person name="Culley D."/>
            <person name="Daum C."/>
            <person name="Ezra D."/>
            <person name="Gonzalez J."/>
            <person name="Henrissat B."/>
            <person name="Kuo A."/>
            <person name="Liang C."/>
            <person name="Lipzen A."/>
            <person name="Lutzoni F."/>
            <person name="Magnuson J."/>
            <person name="Mondo S."/>
            <person name="Nolan M."/>
            <person name="Ohm R."/>
            <person name="Pangilinan J."/>
            <person name="Park H.-J."/>
            <person name="Ramirez L."/>
            <person name="Alfaro M."/>
            <person name="Sun H."/>
            <person name="Tritt A."/>
            <person name="Yoshinaga Y."/>
            <person name="Zwiers L.-H."/>
            <person name="Turgeon B."/>
            <person name="Goodwin S."/>
            <person name="Spatafora J."/>
            <person name="Crous P."/>
            <person name="Grigoriev I."/>
        </authorList>
    </citation>
    <scope>NUCLEOTIDE SEQUENCE</scope>
    <source>
        <strain evidence="3">CBS 101060</strain>
    </source>
</reference>
<comment type="caution">
    <text evidence="3">The sequence shown here is derived from an EMBL/GenBank/DDBJ whole genome shotgun (WGS) entry which is preliminary data.</text>
</comment>
<gene>
    <name evidence="3" type="ORF">M501DRAFT_1025147</name>
</gene>
<dbReference type="PANTHER" id="PTHR43000">
    <property type="entry name" value="DTDP-D-GLUCOSE 4,6-DEHYDRATASE-RELATED"/>
    <property type="match status" value="1"/>
</dbReference>
<sequence>MYLIPAVDASQGAVNYYEVDISSRYDVSRVLQQVKPKVIFHTATPNPFTPDHTLLERVNDFGTRNLIKCSKEVGTGKAFFYTSSSSIVRDHRNPLVKAKTSQSILAANRTGNDMLTVTIRPASIYGEGDELTTGNLIRNARSGHANIQIGSGRNMFDNTYERVEGEAFFVISDDPHFFWDTSRLVASIAEYSVEEKDVRTIPYWLMMLIAFLSEWIYWVGTLGRKRPKMTRWVVRLVSMERTFCIEKIKTRLGYRPLFNTEESMRRAVGWFLDQDHADETSKKVK</sequence>
<dbReference type="InterPro" id="IPR036291">
    <property type="entry name" value="NAD(P)-bd_dom_sf"/>
</dbReference>
<evidence type="ECO:0000259" key="2">
    <source>
        <dbReference type="Pfam" id="PF01073"/>
    </source>
</evidence>
<dbReference type="GO" id="GO:0016616">
    <property type="term" value="F:oxidoreductase activity, acting on the CH-OH group of donors, NAD or NADP as acceptor"/>
    <property type="evidence" value="ECO:0007669"/>
    <property type="project" value="InterPro"/>
</dbReference>
<evidence type="ECO:0000256" key="1">
    <source>
        <dbReference type="SAM" id="Phobius"/>
    </source>
</evidence>
<organism evidence="3 4">
    <name type="scientific">Patellaria atrata CBS 101060</name>
    <dbReference type="NCBI Taxonomy" id="1346257"/>
    <lineage>
        <taxon>Eukaryota</taxon>
        <taxon>Fungi</taxon>
        <taxon>Dikarya</taxon>
        <taxon>Ascomycota</taxon>
        <taxon>Pezizomycotina</taxon>
        <taxon>Dothideomycetes</taxon>
        <taxon>Dothideomycetes incertae sedis</taxon>
        <taxon>Patellariales</taxon>
        <taxon>Patellariaceae</taxon>
        <taxon>Patellaria</taxon>
    </lineage>
</organism>
<evidence type="ECO:0000313" key="4">
    <source>
        <dbReference type="Proteomes" id="UP000799429"/>
    </source>
</evidence>
<feature type="transmembrane region" description="Helical" evidence="1">
    <location>
        <begin position="201"/>
        <end position="220"/>
    </location>
</feature>
<dbReference type="Pfam" id="PF01073">
    <property type="entry name" value="3Beta_HSD"/>
    <property type="match status" value="2"/>
</dbReference>
<feature type="domain" description="3-beta hydroxysteroid dehydrogenase/isomerase" evidence="2">
    <location>
        <begin position="94"/>
        <end position="160"/>
    </location>
</feature>
<keyword evidence="4" id="KW-1185">Reference proteome</keyword>
<name>A0A9P4VQ17_9PEZI</name>
<dbReference type="Gene3D" id="3.40.50.720">
    <property type="entry name" value="NAD(P)-binding Rossmann-like Domain"/>
    <property type="match status" value="1"/>
</dbReference>
<keyword evidence="1" id="KW-0472">Membrane</keyword>
<feature type="domain" description="3-beta hydroxysteroid dehydrogenase/isomerase" evidence="2">
    <location>
        <begin position="13"/>
        <end position="92"/>
    </location>
</feature>
<keyword evidence="1" id="KW-1133">Transmembrane helix</keyword>
<proteinExistence type="predicted"/>
<dbReference type="GO" id="GO:0006694">
    <property type="term" value="P:steroid biosynthetic process"/>
    <property type="evidence" value="ECO:0007669"/>
    <property type="project" value="InterPro"/>
</dbReference>
<dbReference type="InterPro" id="IPR002225">
    <property type="entry name" value="3Beta_OHSteriod_DH/Estase"/>
</dbReference>
<dbReference type="AlphaFoldDB" id="A0A9P4VQ17"/>
<dbReference type="OrthoDB" id="10058185at2759"/>
<protein>
    <submittedName>
        <fullName evidence="3">NAD(P)-binding protein</fullName>
    </submittedName>
</protein>
<evidence type="ECO:0000313" key="3">
    <source>
        <dbReference type="EMBL" id="KAF2837870.1"/>
    </source>
</evidence>
<dbReference type="Proteomes" id="UP000799429">
    <property type="component" value="Unassembled WGS sequence"/>
</dbReference>
<accession>A0A9P4VQ17</accession>
<dbReference type="SUPFAM" id="SSF51735">
    <property type="entry name" value="NAD(P)-binding Rossmann-fold domains"/>
    <property type="match status" value="1"/>
</dbReference>